<dbReference type="PANTHER" id="PTHR35174:SF4">
    <property type="entry name" value="BLL7163 PROTEIN"/>
    <property type="match status" value="1"/>
</dbReference>
<dbReference type="SUPFAM" id="SSF54909">
    <property type="entry name" value="Dimeric alpha+beta barrel"/>
    <property type="match status" value="1"/>
</dbReference>
<dbReference type="PANTHER" id="PTHR35174">
    <property type="entry name" value="BLL7171 PROTEIN-RELATED"/>
    <property type="match status" value="1"/>
</dbReference>
<dbReference type="Gene3D" id="3.30.70.1060">
    <property type="entry name" value="Dimeric alpha+beta barrel"/>
    <property type="match status" value="1"/>
</dbReference>
<comment type="similarity">
    <text evidence="1">Belongs to the YciI family.</text>
</comment>
<keyword evidence="4" id="KW-1185">Reference proteome</keyword>
<dbReference type="OrthoDB" id="9795306at2"/>
<feature type="domain" description="YCII-related" evidence="2">
    <location>
        <begin position="1"/>
        <end position="103"/>
    </location>
</feature>
<comment type="caution">
    <text evidence="3">The sequence shown here is derived from an EMBL/GenBank/DDBJ whole genome shotgun (WGS) entry which is preliminary data.</text>
</comment>
<evidence type="ECO:0000256" key="1">
    <source>
        <dbReference type="ARBA" id="ARBA00007689"/>
    </source>
</evidence>
<organism evidence="3 4">
    <name type="scientific">Paenibacillus paeoniae</name>
    <dbReference type="NCBI Taxonomy" id="2292705"/>
    <lineage>
        <taxon>Bacteria</taxon>
        <taxon>Bacillati</taxon>
        <taxon>Bacillota</taxon>
        <taxon>Bacilli</taxon>
        <taxon>Bacillales</taxon>
        <taxon>Paenibacillaceae</taxon>
        <taxon>Paenibacillus</taxon>
    </lineage>
</organism>
<dbReference type="Proteomes" id="UP000261905">
    <property type="component" value="Unassembled WGS sequence"/>
</dbReference>
<protein>
    <submittedName>
        <fullName evidence="3">YciI family protein</fullName>
    </submittedName>
</protein>
<sequence>MRFMLMMKATGYYEAGLQGSREQCEARIAFKENLEEAGVFQSAEELLPSSSGLRVVFPPGGGAPAMQSGPFLPEQEWIAGYTVIDVNTEEEALKWVLRMPLPPGQGEHVVEIRRLEAMKDVALDARVQALRADLQDQLSLLK</sequence>
<evidence type="ECO:0000259" key="2">
    <source>
        <dbReference type="Pfam" id="PF03795"/>
    </source>
</evidence>
<dbReference type="AlphaFoldDB" id="A0A371PP30"/>
<evidence type="ECO:0000313" key="3">
    <source>
        <dbReference type="EMBL" id="REK77675.1"/>
    </source>
</evidence>
<dbReference type="InterPro" id="IPR005545">
    <property type="entry name" value="YCII"/>
</dbReference>
<name>A0A371PP30_9BACL</name>
<dbReference type="EMBL" id="QUBQ01000001">
    <property type="protein sequence ID" value="REK77675.1"/>
    <property type="molecule type" value="Genomic_DNA"/>
</dbReference>
<dbReference type="InterPro" id="IPR011008">
    <property type="entry name" value="Dimeric_a/b-barrel"/>
</dbReference>
<proteinExistence type="inferred from homology"/>
<evidence type="ECO:0000313" key="4">
    <source>
        <dbReference type="Proteomes" id="UP000261905"/>
    </source>
</evidence>
<gene>
    <name evidence="3" type="ORF">DX130_11980</name>
</gene>
<dbReference type="RefSeq" id="WP_116045451.1">
    <property type="nucleotide sequence ID" value="NZ_QUBQ01000001.1"/>
</dbReference>
<accession>A0A371PP30</accession>
<reference evidence="3 4" key="1">
    <citation type="submission" date="2018-08" db="EMBL/GenBank/DDBJ databases">
        <title>Paenibacillus sp. M4BSY-1, whole genome shotgun sequence.</title>
        <authorList>
            <person name="Tuo L."/>
        </authorList>
    </citation>
    <scope>NUCLEOTIDE SEQUENCE [LARGE SCALE GENOMIC DNA]</scope>
    <source>
        <strain evidence="3 4">M4BSY-1</strain>
    </source>
</reference>
<dbReference type="Pfam" id="PF03795">
    <property type="entry name" value="YCII"/>
    <property type="match status" value="1"/>
</dbReference>